<keyword evidence="5" id="KW-0057">Aromatic amino acid biosynthesis</keyword>
<evidence type="ECO:0000256" key="3">
    <source>
        <dbReference type="ARBA" id="ARBA00022605"/>
    </source>
</evidence>
<dbReference type="GO" id="GO:0009073">
    <property type="term" value="P:aromatic amino acid family biosynthetic process"/>
    <property type="evidence" value="ECO:0007669"/>
    <property type="project" value="UniProtKB-KW"/>
</dbReference>
<evidence type="ECO:0000313" key="8">
    <source>
        <dbReference type="EMBL" id="GMG40121.1"/>
    </source>
</evidence>
<dbReference type="SUPFAM" id="SSF51569">
    <property type="entry name" value="Aldolase"/>
    <property type="match status" value="1"/>
</dbReference>
<dbReference type="GO" id="GO:0005737">
    <property type="term" value="C:cytoplasm"/>
    <property type="evidence" value="ECO:0007669"/>
    <property type="project" value="TreeGrafter"/>
</dbReference>
<feature type="domain" description="DAHP synthetase I/KDSA" evidence="7">
    <location>
        <begin position="41"/>
        <end position="114"/>
    </location>
</feature>
<sequence>MFLQNPHVGDRNRLEDWRVTGYNPLTPPDLLQSEIPVSAKAEETIINGRNDATDILKGENDRLLIVIGPCSIHDPKAALDYCERLTKINEKVKNELCIVMRAYLEKPRTTVGWKENCSSN</sequence>
<name>A0A9W7DHA1_AMBMO</name>
<dbReference type="Gene3D" id="3.20.20.70">
    <property type="entry name" value="Aldolase class I"/>
    <property type="match status" value="1"/>
</dbReference>
<evidence type="ECO:0000313" key="9">
    <source>
        <dbReference type="Proteomes" id="UP001165063"/>
    </source>
</evidence>
<comment type="similarity">
    <text evidence="1">Belongs to the class-I DAHP synthase family.</text>
</comment>
<dbReference type="GO" id="GO:0003849">
    <property type="term" value="F:3-deoxy-7-phosphoheptulonate synthase activity"/>
    <property type="evidence" value="ECO:0007669"/>
    <property type="project" value="UniProtKB-EC"/>
</dbReference>
<evidence type="ECO:0000256" key="4">
    <source>
        <dbReference type="ARBA" id="ARBA00022679"/>
    </source>
</evidence>
<accession>A0A9W7DHA1</accession>
<comment type="catalytic activity">
    <reaction evidence="6">
        <text>D-erythrose 4-phosphate + phosphoenolpyruvate + H2O = 7-phospho-2-dehydro-3-deoxy-D-arabino-heptonate + phosphate</text>
        <dbReference type="Rhea" id="RHEA:14717"/>
        <dbReference type="ChEBI" id="CHEBI:15377"/>
        <dbReference type="ChEBI" id="CHEBI:16897"/>
        <dbReference type="ChEBI" id="CHEBI:43474"/>
        <dbReference type="ChEBI" id="CHEBI:58394"/>
        <dbReference type="ChEBI" id="CHEBI:58702"/>
        <dbReference type="EC" id="2.5.1.54"/>
    </reaction>
</comment>
<dbReference type="GO" id="GO:0008652">
    <property type="term" value="P:amino acid biosynthetic process"/>
    <property type="evidence" value="ECO:0007669"/>
    <property type="project" value="UniProtKB-KW"/>
</dbReference>
<dbReference type="Pfam" id="PF00793">
    <property type="entry name" value="DAHP_synth_1"/>
    <property type="match status" value="1"/>
</dbReference>
<organism evidence="8 9">
    <name type="scientific">Ambrosiozyma monospora</name>
    <name type="common">Yeast</name>
    <name type="synonym">Endomycopsis monosporus</name>
    <dbReference type="NCBI Taxonomy" id="43982"/>
    <lineage>
        <taxon>Eukaryota</taxon>
        <taxon>Fungi</taxon>
        <taxon>Dikarya</taxon>
        <taxon>Ascomycota</taxon>
        <taxon>Saccharomycotina</taxon>
        <taxon>Pichiomycetes</taxon>
        <taxon>Pichiales</taxon>
        <taxon>Pichiaceae</taxon>
        <taxon>Ambrosiozyma</taxon>
    </lineage>
</organism>
<dbReference type="PANTHER" id="PTHR21225:SF18">
    <property type="entry name" value="PHOSPHO-2-DEHYDRO-3-DEOXYHEPTONATE ALDOLASE, PHENYLALANINE-INHIBITED"/>
    <property type="match status" value="1"/>
</dbReference>
<evidence type="ECO:0000256" key="6">
    <source>
        <dbReference type="ARBA" id="ARBA00047508"/>
    </source>
</evidence>
<dbReference type="Proteomes" id="UP001165063">
    <property type="component" value="Unassembled WGS sequence"/>
</dbReference>
<dbReference type="EC" id="2.5.1.54" evidence="2"/>
<keyword evidence="4" id="KW-0808">Transferase</keyword>
<dbReference type="OrthoDB" id="4699125at2759"/>
<dbReference type="EMBL" id="BSXU01003464">
    <property type="protein sequence ID" value="GMG40121.1"/>
    <property type="molecule type" value="Genomic_DNA"/>
</dbReference>
<evidence type="ECO:0000256" key="2">
    <source>
        <dbReference type="ARBA" id="ARBA00012694"/>
    </source>
</evidence>
<reference evidence="8" key="1">
    <citation type="submission" date="2023-04" db="EMBL/GenBank/DDBJ databases">
        <title>Ambrosiozyma monospora NBRC 1965.</title>
        <authorList>
            <person name="Ichikawa N."/>
            <person name="Sato H."/>
            <person name="Tonouchi N."/>
        </authorList>
    </citation>
    <scope>NUCLEOTIDE SEQUENCE</scope>
    <source>
        <strain evidence="8">NBRC 1965</strain>
    </source>
</reference>
<keyword evidence="9" id="KW-1185">Reference proteome</keyword>
<keyword evidence="3" id="KW-0028">Amino-acid biosynthesis</keyword>
<dbReference type="InterPro" id="IPR006219">
    <property type="entry name" value="DAHP_synth_1"/>
</dbReference>
<evidence type="ECO:0000256" key="1">
    <source>
        <dbReference type="ARBA" id="ARBA00007985"/>
    </source>
</evidence>
<dbReference type="InterPro" id="IPR006218">
    <property type="entry name" value="DAHP1/KDSA"/>
</dbReference>
<dbReference type="AlphaFoldDB" id="A0A9W7DHA1"/>
<evidence type="ECO:0000259" key="7">
    <source>
        <dbReference type="Pfam" id="PF00793"/>
    </source>
</evidence>
<proteinExistence type="inferred from homology"/>
<gene>
    <name evidence="8" type="ORF">Amon01_000590500</name>
</gene>
<protein>
    <recommendedName>
        <fullName evidence="2">3-deoxy-7-phosphoheptulonate synthase</fullName>
        <ecNumber evidence="2">2.5.1.54</ecNumber>
    </recommendedName>
</protein>
<dbReference type="PANTHER" id="PTHR21225">
    <property type="entry name" value="PHOSPHO-2-DEHYDRO-3-DEOXYHEPTONATE ALDOLASE DAHP SYNTHETASE"/>
    <property type="match status" value="1"/>
</dbReference>
<dbReference type="InterPro" id="IPR013785">
    <property type="entry name" value="Aldolase_TIM"/>
</dbReference>
<comment type="caution">
    <text evidence="8">The sequence shown here is derived from an EMBL/GenBank/DDBJ whole genome shotgun (WGS) entry which is preliminary data.</text>
</comment>
<evidence type="ECO:0000256" key="5">
    <source>
        <dbReference type="ARBA" id="ARBA00023141"/>
    </source>
</evidence>